<evidence type="ECO:0000256" key="4">
    <source>
        <dbReference type="ARBA" id="ARBA00022692"/>
    </source>
</evidence>
<evidence type="ECO:0000256" key="9">
    <source>
        <dbReference type="RuleBase" id="RU364016"/>
    </source>
</evidence>
<keyword evidence="5 9" id="KW-0735">Signal-anchor</keyword>
<organism evidence="11 12">
    <name type="scientific">Brenthis ino</name>
    <name type="common">lesser marbled fritillary</name>
    <dbReference type="NCBI Taxonomy" id="405034"/>
    <lineage>
        <taxon>Eukaryota</taxon>
        <taxon>Metazoa</taxon>
        <taxon>Ecdysozoa</taxon>
        <taxon>Arthropoda</taxon>
        <taxon>Hexapoda</taxon>
        <taxon>Insecta</taxon>
        <taxon>Pterygota</taxon>
        <taxon>Neoptera</taxon>
        <taxon>Endopterygota</taxon>
        <taxon>Lepidoptera</taxon>
        <taxon>Glossata</taxon>
        <taxon>Ditrysia</taxon>
        <taxon>Papilionoidea</taxon>
        <taxon>Nymphalidae</taxon>
        <taxon>Heliconiinae</taxon>
        <taxon>Argynnini</taxon>
        <taxon>Brenthis</taxon>
    </lineage>
</organism>
<dbReference type="InterPro" id="IPR008428">
    <property type="entry name" value="Chond_GalNAc"/>
</dbReference>
<dbReference type="EC" id="2.4.1.-" evidence="9"/>
<accession>A0A8J9V0Y9</accession>
<keyword evidence="3 9" id="KW-0808">Transferase</keyword>
<dbReference type="GO" id="GO:0032580">
    <property type="term" value="C:Golgi cisterna membrane"/>
    <property type="evidence" value="ECO:0007669"/>
    <property type="project" value="UniProtKB-SubCell"/>
</dbReference>
<sequence>MLSRYVVSQVKHNSYFLVGLGIGLWLALATVPLEEDVAACDGAATVTTPDDFEPQREERPLGPAGQSGRSVQRPRYYSTELGMRGGLLAGVLSSEEVLETRAAALNKTAARLLPALRFFITASTLQAAPGRANVVGFTDTREMLKPFHALKYLADNYLEEYDFFFLISDTSFVNAHRLLELVSKLSVSQDLYMGTVADDDTHYCTLEGGILLSNSVLRAVHGELDWCVRNSYSPQHHENIGRCVLHAAHLPCAATAQGQRYAARTAAGALRPALADAVAAHPALHPRDFHRLHAYVARVRLQRAAGASSRAPPPRSARAATRAASATPRGRARCATTPASRRHRPPPGHTPFDHLSWTRFNETHALLLGAREAAAPLPRAHRTAVARVLRAARAWAAARWGVARGTVALAEGAWRWAPPRALRYRLLLRVGGALRLAEAARPLGAARLAPARYVTESARVHAVLALPAAAAAPAAAFLRRYEAVCRRDANTELTVVIVSGPEALSEQQAAALAALRAAAAAAAAGVLDAAAAGGSGDGARRGAAARPALAAALPRLARDALVLLLLAPEAEFNEDFLNRVRMNTISGEQWFAPVAFHRYAQAPPAPGAPPAQPGAPPAPAPAPAPRAAADVGRFAADAAPVALSFYRQDYEAALQQWRGAADAPPAALLAAAPLRALRAPEPALLLPPPAPPCAPVPAPAQCLRRERDAGFADVVLGARHTLAKTLLQRQAELA</sequence>
<feature type="non-terminal residue" evidence="11">
    <location>
        <position position="734"/>
    </location>
</feature>
<keyword evidence="4 9" id="KW-0812">Transmembrane</keyword>
<dbReference type="OrthoDB" id="9985088at2759"/>
<evidence type="ECO:0000256" key="8">
    <source>
        <dbReference type="ARBA" id="ARBA00023136"/>
    </source>
</evidence>
<proteinExistence type="inferred from homology"/>
<feature type="region of interest" description="Disordered" evidence="10">
    <location>
        <begin position="304"/>
        <end position="354"/>
    </location>
</feature>
<dbReference type="Proteomes" id="UP000838878">
    <property type="component" value="Chromosome 12"/>
</dbReference>
<feature type="region of interest" description="Disordered" evidence="10">
    <location>
        <begin position="45"/>
        <end position="73"/>
    </location>
</feature>
<evidence type="ECO:0000313" key="12">
    <source>
        <dbReference type="Proteomes" id="UP000838878"/>
    </source>
</evidence>
<gene>
    <name evidence="11" type="ORF">BINO364_LOCUS4582</name>
</gene>
<dbReference type="PANTHER" id="PTHR12369">
    <property type="entry name" value="CHONDROITIN SYNTHASE"/>
    <property type="match status" value="1"/>
</dbReference>
<dbReference type="GO" id="GO:0047238">
    <property type="term" value="F:glucuronosyl-N-acetylgalactosaminyl-proteoglycan 4-beta-N-acetylgalactosaminyltransferase activity"/>
    <property type="evidence" value="ECO:0007669"/>
    <property type="project" value="TreeGrafter"/>
</dbReference>
<dbReference type="Pfam" id="PF05679">
    <property type="entry name" value="CHGN"/>
    <property type="match status" value="1"/>
</dbReference>
<feature type="transmembrane region" description="Helical" evidence="9">
    <location>
        <begin position="12"/>
        <end position="31"/>
    </location>
</feature>
<dbReference type="AlphaFoldDB" id="A0A8J9V0Y9"/>
<feature type="compositionally biased region" description="Low complexity" evidence="10">
    <location>
        <begin position="304"/>
        <end position="329"/>
    </location>
</feature>
<evidence type="ECO:0000256" key="3">
    <source>
        <dbReference type="ARBA" id="ARBA00022679"/>
    </source>
</evidence>
<dbReference type="InterPro" id="IPR051227">
    <property type="entry name" value="CS_glycosyltransferase"/>
</dbReference>
<protein>
    <recommendedName>
        <fullName evidence="9">Hexosyltransferase</fullName>
        <ecNumber evidence="9">2.4.1.-</ecNumber>
    </recommendedName>
</protein>
<evidence type="ECO:0000256" key="7">
    <source>
        <dbReference type="ARBA" id="ARBA00023034"/>
    </source>
</evidence>
<feature type="compositionally biased region" description="Pro residues" evidence="10">
    <location>
        <begin position="603"/>
        <end position="624"/>
    </location>
</feature>
<keyword evidence="12" id="KW-1185">Reference proteome</keyword>
<name>A0A8J9V0Y9_9NEOP</name>
<evidence type="ECO:0000256" key="1">
    <source>
        <dbReference type="ARBA" id="ARBA00004447"/>
    </source>
</evidence>
<dbReference type="EMBL" id="OV170232">
    <property type="protein sequence ID" value="CAH0718040.1"/>
    <property type="molecule type" value="Genomic_DNA"/>
</dbReference>
<dbReference type="Gene3D" id="3.90.550.50">
    <property type="match status" value="1"/>
</dbReference>
<evidence type="ECO:0000256" key="2">
    <source>
        <dbReference type="ARBA" id="ARBA00009239"/>
    </source>
</evidence>
<keyword evidence="6 9" id="KW-1133">Transmembrane helix</keyword>
<keyword evidence="7 9" id="KW-0333">Golgi apparatus</keyword>
<evidence type="ECO:0000256" key="5">
    <source>
        <dbReference type="ARBA" id="ARBA00022968"/>
    </source>
</evidence>
<comment type="similarity">
    <text evidence="2 9">Belongs to the chondroitin N-acetylgalactosaminyltransferase family.</text>
</comment>
<evidence type="ECO:0000256" key="10">
    <source>
        <dbReference type="SAM" id="MobiDB-lite"/>
    </source>
</evidence>
<reference evidence="11" key="1">
    <citation type="submission" date="2021-12" db="EMBL/GenBank/DDBJ databases">
        <authorList>
            <person name="Martin H S."/>
        </authorList>
    </citation>
    <scope>NUCLEOTIDE SEQUENCE</scope>
</reference>
<evidence type="ECO:0000313" key="11">
    <source>
        <dbReference type="EMBL" id="CAH0718040.1"/>
    </source>
</evidence>
<keyword evidence="8 9" id="KW-0472">Membrane</keyword>
<feature type="region of interest" description="Disordered" evidence="10">
    <location>
        <begin position="602"/>
        <end position="626"/>
    </location>
</feature>
<comment type="subcellular location">
    <subcellularLocation>
        <location evidence="1 9">Golgi apparatus</location>
        <location evidence="1 9">Golgi stack membrane</location>
        <topology evidence="1 9">Single-pass type II membrane protein</topology>
    </subcellularLocation>
</comment>
<evidence type="ECO:0000256" key="6">
    <source>
        <dbReference type="ARBA" id="ARBA00022989"/>
    </source>
</evidence>
<dbReference type="PANTHER" id="PTHR12369:SF13">
    <property type="entry name" value="HEXOSYLTRANSFERASE"/>
    <property type="match status" value="1"/>
</dbReference>